<dbReference type="PANTHER" id="PTHR12169:SF6">
    <property type="entry name" value="AFG1-LIKE ATPASE"/>
    <property type="match status" value="1"/>
</dbReference>
<organism evidence="3 4">
    <name type="scientific">Steroidobacter agaridevorans</name>
    <dbReference type="NCBI Taxonomy" id="2695856"/>
    <lineage>
        <taxon>Bacteria</taxon>
        <taxon>Pseudomonadati</taxon>
        <taxon>Pseudomonadota</taxon>
        <taxon>Gammaproteobacteria</taxon>
        <taxon>Steroidobacterales</taxon>
        <taxon>Steroidobacteraceae</taxon>
        <taxon>Steroidobacter</taxon>
    </lineage>
</organism>
<keyword evidence="3" id="KW-0132">Cell division</keyword>
<keyword evidence="4" id="KW-1185">Reference proteome</keyword>
<dbReference type="GO" id="GO:0005524">
    <property type="term" value="F:ATP binding"/>
    <property type="evidence" value="ECO:0007669"/>
    <property type="project" value="UniProtKB-KW"/>
</dbReference>
<proteinExistence type="predicted"/>
<accession>A0A829YI95</accession>
<dbReference type="GO" id="GO:0016887">
    <property type="term" value="F:ATP hydrolysis activity"/>
    <property type="evidence" value="ECO:0007669"/>
    <property type="project" value="InterPro"/>
</dbReference>
<sequence>MPDHPTPATTVAALYEIECARLGYRRDPVQERVVAHLDDLRQRLLAPQPKGGLLKGLLSSRKEHQLQKGLYIWGGVGRGKTWLMDLFYQSLPFKDRQRSHFHRFMQSVHDELKKHQERADPLELIAEKIARKTRIICFDEFFVSDIADAMLLGTLFRGLFDRGVTLVATSNVPPDDLYKEGLQRARFLPAIKLLKENTQVIHVDSKTDYRLRLLEKATTWFDSNDAKTTPALVTLFEAMAGEPGAVDATLTLNHRRLHAKRHAGDVIWFTFKELCDGPRGQADYIEIARCYHTVFVSDIPSLGVESENQTRRFITMVDEFYDRAVKMIVSAEKPVTDLYHGAKLKFEFERTQSRLIEMQSQEYLARPHQA</sequence>
<dbReference type="Gene3D" id="3.40.50.300">
    <property type="entry name" value="P-loop containing nucleotide triphosphate hydrolases"/>
    <property type="match status" value="1"/>
</dbReference>
<evidence type="ECO:0000313" key="4">
    <source>
        <dbReference type="Proteomes" id="UP000445000"/>
    </source>
</evidence>
<keyword evidence="2" id="KW-0067">ATP-binding</keyword>
<reference evidence="4" key="1">
    <citation type="submission" date="2020-01" db="EMBL/GenBank/DDBJ databases">
        <title>'Steroidobacter agaridevorans' sp. nov., agar-degrading bacteria isolated from rhizosphere soils.</title>
        <authorList>
            <person name="Ikenaga M."/>
            <person name="Kataoka M."/>
            <person name="Murouchi A."/>
            <person name="Katsuragi S."/>
            <person name="Sakai M."/>
        </authorList>
    </citation>
    <scope>NUCLEOTIDE SEQUENCE [LARGE SCALE GENOMIC DNA]</scope>
    <source>
        <strain evidence="4">YU21-B</strain>
    </source>
</reference>
<dbReference type="InterPro" id="IPR027417">
    <property type="entry name" value="P-loop_NTPase"/>
</dbReference>
<protein>
    <submittedName>
        <fullName evidence="3">Cell division protein ZapE</fullName>
    </submittedName>
</protein>
<dbReference type="AlphaFoldDB" id="A0A829YI95"/>
<dbReference type="SUPFAM" id="SSF52540">
    <property type="entry name" value="P-loop containing nucleoside triphosphate hydrolases"/>
    <property type="match status" value="1"/>
</dbReference>
<dbReference type="PANTHER" id="PTHR12169">
    <property type="entry name" value="ATPASE N2B"/>
    <property type="match status" value="1"/>
</dbReference>
<name>A0A829YI95_9GAMM</name>
<evidence type="ECO:0000313" key="3">
    <source>
        <dbReference type="EMBL" id="GFE83027.1"/>
    </source>
</evidence>
<dbReference type="GO" id="GO:0051301">
    <property type="term" value="P:cell division"/>
    <property type="evidence" value="ECO:0007669"/>
    <property type="project" value="UniProtKB-KW"/>
</dbReference>
<keyword evidence="1" id="KW-0547">Nucleotide-binding</keyword>
<dbReference type="InterPro" id="IPR005654">
    <property type="entry name" value="ATPase_AFG1-like"/>
</dbReference>
<dbReference type="Pfam" id="PF03969">
    <property type="entry name" value="AFG1_ATPase"/>
    <property type="match status" value="1"/>
</dbReference>
<keyword evidence="3" id="KW-0131">Cell cycle</keyword>
<evidence type="ECO:0000256" key="1">
    <source>
        <dbReference type="ARBA" id="ARBA00022741"/>
    </source>
</evidence>
<evidence type="ECO:0000256" key="2">
    <source>
        <dbReference type="ARBA" id="ARBA00022840"/>
    </source>
</evidence>
<dbReference type="GO" id="GO:0032153">
    <property type="term" value="C:cell division site"/>
    <property type="evidence" value="ECO:0007669"/>
    <property type="project" value="TreeGrafter"/>
</dbReference>
<dbReference type="RefSeq" id="WP_161814648.1">
    <property type="nucleotide sequence ID" value="NZ_BLJN01000005.1"/>
</dbReference>
<comment type="caution">
    <text evidence="3">The sequence shown here is derived from an EMBL/GenBank/DDBJ whole genome shotgun (WGS) entry which is preliminary data.</text>
</comment>
<dbReference type="NCBIfam" id="NF040713">
    <property type="entry name" value="ZapE"/>
    <property type="match status" value="1"/>
</dbReference>
<dbReference type="GO" id="GO:0005737">
    <property type="term" value="C:cytoplasm"/>
    <property type="evidence" value="ECO:0007669"/>
    <property type="project" value="TreeGrafter"/>
</dbReference>
<dbReference type="Proteomes" id="UP000445000">
    <property type="component" value="Unassembled WGS sequence"/>
</dbReference>
<dbReference type="EMBL" id="BLJN01000005">
    <property type="protein sequence ID" value="GFE83027.1"/>
    <property type="molecule type" value="Genomic_DNA"/>
</dbReference>
<gene>
    <name evidence="3" type="primary">zapE</name>
    <name evidence="3" type="ORF">GCM10011487_50270</name>
</gene>